<keyword evidence="2" id="KW-0472">Membrane</keyword>
<accession>A0AAV1Q219</accession>
<evidence type="ECO:0000256" key="2">
    <source>
        <dbReference type="SAM" id="Phobius"/>
    </source>
</evidence>
<keyword evidence="2" id="KW-0812">Transmembrane</keyword>
<feature type="region of interest" description="Disordered" evidence="1">
    <location>
        <begin position="616"/>
        <end position="641"/>
    </location>
</feature>
<organism evidence="5 6">
    <name type="scientific">Scomber scombrus</name>
    <name type="common">Atlantic mackerel</name>
    <name type="synonym">Scomber vernalis</name>
    <dbReference type="NCBI Taxonomy" id="13677"/>
    <lineage>
        <taxon>Eukaryota</taxon>
        <taxon>Metazoa</taxon>
        <taxon>Chordata</taxon>
        <taxon>Craniata</taxon>
        <taxon>Vertebrata</taxon>
        <taxon>Euteleostomi</taxon>
        <taxon>Actinopterygii</taxon>
        <taxon>Neopterygii</taxon>
        <taxon>Teleostei</taxon>
        <taxon>Neoteleostei</taxon>
        <taxon>Acanthomorphata</taxon>
        <taxon>Pelagiaria</taxon>
        <taxon>Scombriformes</taxon>
        <taxon>Scombridae</taxon>
        <taxon>Scomber</taxon>
    </lineage>
</organism>
<evidence type="ECO:0000313" key="5">
    <source>
        <dbReference type="EMBL" id="CAK6977538.1"/>
    </source>
</evidence>
<dbReference type="CDD" id="cd08544">
    <property type="entry name" value="Reeler"/>
    <property type="match status" value="1"/>
</dbReference>
<feature type="region of interest" description="Disordered" evidence="1">
    <location>
        <begin position="813"/>
        <end position="844"/>
    </location>
</feature>
<feature type="region of interest" description="Disordered" evidence="1">
    <location>
        <begin position="687"/>
        <end position="714"/>
    </location>
</feature>
<feature type="region of interest" description="Disordered" evidence="1">
    <location>
        <begin position="431"/>
        <end position="472"/>
    </location>
</feature>
<feature type="compositionally biased region" description="Polar residues" evidence="1">
    <location>
        <begin position="435"/>
        <end position="453"/>
    </location>
</feature>
<dbReference type="AlphaFoldDB" id="A0AAV1Q219"/>
<dbReference type="Pfam" id="PF02014">
    <property type="entry name" value="Reeler"/>
    <property type="match status" value="1"/>
</dbReference>
<dbReference type="InterPro" id="IPR042307">
    <property type="entry name" value="Reeler_sf"/>
</dbReference>
<evidence type="ECO:0000256" key="3">
    <source>
        <dbReference type="SAM" id="SignalP"/>
    </source>
</evidence>
<feature type="compositionally biased region" description="Low complexity" evidence="1">
    <location>
        <begin position="922"/>
        <end position="967"/>
    </location>
</feature>
<evidence type="ECO:0000313" key="6">
    <source>
        <dbReference type="Proteomes" id="UP001314229"/>
    </source>
</evidence>
<dbReference type="GO" id="GO:0016020">
    <property type="term" value="C:membrane"/>
    <property type="evidence" value="ECO:0007669"/>
    <property type="project" value="TreeGrafter"/>
</dbReference>
<feature type="region of interest" description="Disordered" evidence="1">
    <location>
        <begin position="1043"/>
        <end position="1073"/>
    </location>
</feature>
<dbReference type="Gene3D" id="2.60.40.4060">
    <property type="entry name" value="Reeler domain"/>
    <property type="match status" value="1"/>
</dbReference>
<feature type="chain" id="PRO_5043819156" evidence="3">
    <location>
        <begin position="32"/>
        <end position="1167"/>
    </location>
</feature>
<protein>
    <submittedName>
        <fullName evidence="5">Mucin-5AC-like</fullName>
    </submittedName>
</protein>
<feature type="region of interest" description="Disordered" evidence="1">
    <location>
        <begin position="1006"/>
        <end position="1029"/>
    </location>
</feature>
<comment type="caution">
    <text evidence="5">The sequence shown here is derived from an EMBL/GenBank/DDBJ whole genome shotgun (WGS) entry which is preliminary data.</text>
</comment>
<feature type="compositionally biased region" description="Low complexity" evidence="1">
    <location>
        <begin position="761"/>
        <end position="781"/>
    </location>
</feature>
<feature type="compositionally biased region" description="Low complexity" evidence="1">
    <location>
        <begin position="623"/>
        <end position="641"/>
    </location>
</feature>
<feature type="domain" description="Reelin" evidence="4">
    <location>
        <begin position="26"/>
        <end position="216"/>
    </location>
</feature>
<dbReference type="InterPro" id="IPR051237">
    <property type="entry name" value="Ferric-chelate_Red/DefProt"/>
</dbReference>
<feature type="compositionally biased region" description="Pro residues" evidence="1">
    <location>
        <begin position="1009"/>
        <end position="1021"/>
    </location>
</feature>
<sequence length="1167" mass="125402">MSSTFMPAMKLYLHYFGVGVVLLSLAPSTSSFSRGANQASCQEMIPGHIRAQPQDPQHSHVTLRTSASSYLPGQLVTVTVRSSRDFMGFLLQARSVEGAREAGFGAGVGGKGRTGIGPGVRSMRRGPGLVGGSWTLIPPGTHTLRCFSEGDTITHSDKQLKRNLSFVWRAPDVPMGDIRFYITVVQSYFVYWAGIESAVVRDRSRSPWSGSNITGVDGGSSIFALQEDKVTTLPALRRHRVSFKQTGNEITSHPATLRPTTTTNTGTQSYTSLEVTHSVLEMNSSTTSVSLAVDHLKNHTVDERNISVTLGSLQNATDSSETEIYVTSGSVSVVTEEAGTDTGNLVTHTEDPKSSYFSSSHLPFTVSFPSDEAKEVKAAFTLLANITVQNSSSPPSLLEFLTRLSHLKDSEVKRNEAKTNLQDLKLPTNIETRDITPNPQTNTTSIPSSNHSFHNVKPSVPTSQNPATPIQDQTSLVRFKTQSSSLQPWMTSLTTSLVSLSTYGIGSQSSPLSLNPHIKPLFQPQTASPKPFLQVQTSTFKPRHQSQTVTFKTFRFSQTLSPKTVSQLPTSSPNSILPSESPTIQAFLQSHITSSLTQAPPNKLPQNILNMTSHYQPMRENSPSTQTNQPHPQQQTPAPLTSTPLQTLSIFHQALPQAISAQTLGQASFLQTDRSHSDIPLVASSISPQAWSQSQSHPQTGAPQAHTFGWKQSQPSATPKLFNVLLSTSRFDTIITSDEGIESKDAQSIFSSVPSGTLAASSPKPTHLTTPSSLSSASTHTSSFSSITSTTPLYPSGDLTLVSMLKLLTRSSSSFTRNQPKTAPALSALPSPSPISIPPHSPPAHASFVSPTLSSFTSSAILSSSSFNHPSSAPFFPPVPISTSSPSPFESPQSQSTTFSLPSSSTIFPAISSSSSLSFASSTSSISSTTSPPSSPTSSSPTSMGSSSSFISSATSSSSIPSQSTSPHPEPSPAPRRSLYNSLTSTLLPFPSQKPDLDQRLLIQNPIASPNPKPIHNPPTPSTVVHPNPIPHPNLDPNFILNAEHEFNPKPPKTDIKSKRPNPSGTPDKEGKYPDIIPRYSAWEVGMLLGCSAGLGMVMVVGIRYMYRQTCGKRTGVTLNDRESEYGRGERGLIHVQECGDLVRVRRIRENSFVLLAEYDIVASPGD</sequence>
<evidence type="ECO:0000259" key="4">
    <source>
        <dbReference type="PROSITE" id="PS51019"/>
    </source>
</evidence>
<proteinExistence type="predicted"/>
<gene>
    <name evidence="5" type="ORF">FSCOSCO3_A032449</name>
</gene>
<name>A0AAV1Q219_SCOSC</name>
<dbReference type="EMBL" id="CAWUFR010000415">
    <property type="protein sequence ID" value="CAK6977538.1"/>
    <property type="molecule type" value="Genomic_DNA"/>
</dbReference>
<feature type="compositionally biased region" description="Polar residues" evidence="1">
    <location>
        <begin position="460"/>
        <end position="472"/>
    </location>
</feature>
<feature type="compositionally biased region" description="Polar residues" evidence="1">
    <location>
        <begin position="687"/>
        <end position="702"/>
    </location>
</feature>
<keyword evidence="2" id="KW-1133">Transmembrane helix</keyword>
<keyword evidence="6" id="KW-1185">Reference proteome</keyword>
<dbReference type="PROSITE" id="PS51019">
    <property type="entry name" value="REELIN"/>
    <property type="match status" value="1"/>
</dbReference>
<dbReference type="Proteomes" id="UP001314229">
    <property type="component" value="Unassembled WGS sequence"/>
</dbReference>
<feature type="compositionally biased region" description="Pro residues" evidence="1">
    <location>
        <begin position="831"/>
        <end position="842"/>
    </location>
</feature>
<feature type="region of interest" description="Disordered" evidence="1">
    <location>
        <begin position="922"/>
        <end position="979"/>
    </location>
</feature>
<feature type="region of interest" description="Disordered" evidence="1">
    <location>
        <begin position="754"/>
        <end position="781"/>
    </location>
</feature>
<feature type="signal peptide" evidence="3">
    <location>
        <begin position="1"/>
        <end position="31"/>
    </location>
</feature>
<dbReference type="PANTHER" id="PTHR45828">
    <property type="entry name" value="CYTOCHROME B561/FERRIC REDUCTASE TRANSMEMBRANE"/>
    <property type="match status" value="1"/>
</dbReference>
<evidence type="ECO:0000256" key="1">
    <source>
        <dbReference type="SAM" id="MobiDB-lite"/>
    </source>
</evidence>
<dbReference type="PANTHER" id="PTHR45828:SF51">
    <property type="entry name" value="REELIN DOMAIN-CONTAINING PROTEIN 1"/>
    <property type="match status" value="1"/>
</dbReference>
<keyword evidence="3" id="KW-0732">Signal</keyword>
<dbReference type="InterPro" id="IPR002861">
    <property type="entry name" value="Reeler_dom"/>
</dbReference>
<reference evidence="5 6" key="1">
    <citation type="submission" date="2024-01" db="EMBL/GenBank/DDBJ databases">
        <authorList>
            <person name="Alioto T."/>
            <person name="Alioto T."/>
            <person name="Gomez Garrido J."/>
        </authorList>
    </citation>
    <scope>NUCLEOTIDE SEQUENCE [LARGE SCALE GENOMIC DNA]</scope>
</reference>
<feature type="transmembrane region" description="Helical" evidence="2">
    <location>
        <begin position="1085"/>
        <end position="1107"/>
    </location>
</feature>
<feature type="compositionally biased region" description="Basic and acidic residues" evidence="1">
    <location>
        <begin position="1043"/>
        <end position="1058"/>
    </location>
</feature>